<keyword evidence="2" id="KW-0614">Plasmid</keyword>
<evidence type="ECO:0000313" key="2">
    <source>
        <dbReference type="EMBL" id="APD92254.1"/>
    </source>
</evidence>
<proteinExistence type="predicted"/>
<evidence type="ECO:0000256" key="1">
    <source>
        <dbReference type="SAM" id="Phobius"/>
    </source>
</evidence>
<feature type="transmembrane region" description="Helical" evidence="1">
    <location>
        <begin position="109"/>
        <end position="127"/>
    </location>
</feature>
<feature type="transmembrane region" description="Helical" evidence="1">
    <location>
        <begin position="41"/>
        <end position="66"/>
    </location>
</feature>
<name>A0AAC9NTU7_9ALTE</name>
<protein>
    <submittedName>
        <fullName evidence="2">Uncharacterized protein</fullName>
    </submittedName>
</protein>
<accession>A0AAC9NTU7</accession>
<gene>
    <name evidence="2" type="ORF">BM524_20270</name>
</gene>
<organism evidence="2 3">
    <name type="scientific">Alteromonas mediterranea</name>
    <dbReference type="NCBI Taxonomy" id="314275"/>
    <lineage>
        <taxon>Bacteria</taxon>
        <taxon>Pseudomonadati</taxon>
        <taxon>Pseudomonadota</taxon>
        <taxon>Gammaproteobacteria</taxon>
        <taxon>Alteromonadales</taxon>
        <taxon>Alteromonadaceae</taxon>
        <taxon>Alteromonas/Salinimonas group</taxon>
        <taxon>Alteromonas</taxon>
    </lineage>
</organism>
<keyword evidence="1" id="KW-0812">Transmembrane</keyword>
<evidence type="ECO:0000313" key="3">
    <source>
        <dbReference type="Proteomes" id="UP000182101"/>
    </source>
</evidence>
<sequence>MNGNSVRWWYRVALSLLAVTAFLPLIQFSDGRVVTLMAPNFAAITLTSVITMALFFLMLASTAIAVEVERYSLARVGGALLLFTISIGFLVTYAVLLSAPVSFAPRLGFGWWVINVAVALLIWAMHISSDNKRVSTTHVEIK</sequence>
<keyword evidence="1" id="KW-1133">Transmembrane helix</keyword>
<reference evidence="2 3" key="1">
    <citation type="submission" date="2016-11" db="EMBL/GenBank/DDBJ databases">
        <title>Networking in microbes: conjugative elements and plasmids in the genus Alteromonas.</title>
        <authorList>
            <person name="Lopez-Perez M."/>
            <person name="Ramon-Marco N."/>
            <person name="Rodriguez-Valera F."/>
        </authorList>
    </citation>
    <scope>NUCLEOTIDE SEQUENCE [LARGE SCALE GENOMIC DNA]</scope>
    <source>
        <strain evidence="2 3">CP48</strain>
        <plasmid evidence="3">pamcp48-600</plasmid>
    </source>
</reference>
<dbReference type="AlphaFoldDB" id="A0AAC9NTU7"/>
<feature type="transmembrane region" description="Helical" evidence="1">
    <location>
        <begin position="78"/>
        <end position="103"/>
    </location>
</feature>
<dbReference type="Proteomes" id="UP000182101">
    <property type="component" value="Plasmid pAMCP48-600"/>
</dbReference>
<geneLocation type="plasmid" evidence="3">
    <name>pamcp48-600</name>
</geneLocation>
<dbReference type="RefSeq" id="WP_071960867.1">
    <property type="nucleotide sequence ID" value="NZ_CP018025.1"/>
</dbReference>
<keyword evidence="1" id="KW-0472">Membrane</keyword>
<dbReference type="EMBL" id="CP018025">
    <property type="protein sequence ID" value="APD92254.1"/>
    <property type="molecule type" value="Genomic_DNA"/>
</dbReference>